<feature type="domain" description="DUF4832" evidence="1">
    <location>
        <begin position="228"/>
        <end position="498"/>
    </location>
</feature>
<accession>A0ABU5HWH2</accession>
<keyword evidence="4" id="KW-1185">Reference proteome</keyword>
<dbReference type="Pfam" id="PF16116">
    <property type="entry name" value="DUF4832"/>
    <property type="match status" value="1"/>
</dbReference>
<dbReference type="Proteomes" id="UP001292913">
    <property type="component" value="Unassembled WGS sequence"/>
</dbReference>
<protein>
    <submittedName>
        <fullName evidence="3">DUF4832 domain-containing protein</fullName>
    </submittedName>
</protein>
<feature type="domain" description="DUF4874" evidence="2">
    <location>
        <begin position="47"/>
        <end position="214"/>
    </location>
</feature>
<proteinExistence type="predicted"/>
<evidence type="ECO:0000313" key="4">
    <source>
        <dbReference type="Proteomes" id="UP001292913"/>
    </source>
</evidence>
<dbReference type="InterPro" id="IPR032379">
    <property type="entry name" value="DUF4874"/>
</dbReference>
<reference evidence="3 4" key="1">
    <citation type="submission" date="2023-04" db="EMBL/GenBank/DDBJ databases">
        <title>Bacteroides pacosi sp. nov., isolated from the fecal material of an alpaca.</title>
        <authorList>
            <person name="Miller S."/>
            <person name="Hendry M."/>
            <person name="King J."/>
            <person name="Sankaranarayanan K."/>
            <person name="Lawson P.A."/>
        </authorList>
    </citation>
    <scope>NUCLEOTIDE SEQUENCE [LARGE SCALE GENOMIC DNA]</scope>
    <source>
        <strain evidence="3 4">A2-P53</strain>
    </source>
</reference>
<name>A0ABU5HWH2_9BACE</name>
<dbReference type="Pfam" id="PF16173">
    <property type="entry name" value="DUF4874"/>
    <property type="match status" value="1"/>
</dbReference>
<comment type="caution">
    <text evidence="3">The sequence shown here is derived from an EMBL/GenBank/DDBJ whole genome shotgun (WGS) entry which is preliminary data.</text>
</comment>
<gene>
    <name evidence="3" type="ORF">QHG74_22730</name>
</gene>
<evidence type="ECO:0000259" key="2">
    <source>
        <dbReference type="Pfam" id="PF16173"/>
    </source>
</evidence>
<dbReference type="RefSeq" id="WP_258978721.1">
    <property type="nucleotide sequence ID" value="NZ_JARZAK010000029.1"/>
</dbReference>
<organism evidence="3 4">
    <name type="scientific">Bacteroides vicugnae</name>
    <dbReference type="NCBI Taxonomy" id="3037989"/>
    <lineage>
        <taxon>Bacteria</taxon>
        <taxon>Pseudomonadati</taxon>
        <taxon>Bacteroidota</taxon>
        <taxon>Bacteroidia</taxon>
        <taxon>Bacteroidales</taxon>
        <taxon>Bacteroidaceae</taxon>
        <taxon>Bacteroides</taxon>
    </lineage>
</organism>
<dbReference type="InterPro" id="IPR032267">
    <property type="entry name" value="DUF4832"/>
</dbReference>
<sequence>MKKNWMYGSVIAALFALLASGCGDSRRTVEFRGICVDDLHGENGLYNPGRGFRLETAVDVLHEKDSPTKELVELSEKYVADSVSLAQSYFYLTYLIGEKLSEENFLTMQAYFDELQKQGKKAVLRFAYERDFMGRAAVGPTGEQILEHLDQLKPFLEKNKDLILVVQAGMIGAWGEWHSSIQGLENSEETKAAVLEKLLSVVPEGRNVQVRLPEFKNLLKDKPELYKRLSFHDDFIVIRPDRWDADMHEGTAKFDQIVAESPYLVVDGELPWGFWSVGADPDSPSAGWIIDGLQAARRLFLQHYTSLSVIHNYKEQHPNNRFDENNPPEYSMIVWKKTMITEDSLRQHLMPVSDSYFRKQDGTKVKRNMFDYIRDHLGYRIELQSLQLPDHLQAGKENQLTLNLVNRGFATVFGEHPVYFVLIDDKGKVTELLTEASPLDWQPFQPGDILCRPLTHSVEQAVQLPGSMAAGEYKLGLWIPDGSDRLKYNPRYAIRCANGNTTWWTSADGKYGVNILTTVEVK</sequence>
<dbReference type="EMBL" id="JARZAK010000029">
    <property type="protein sequence ID" value="MDY7260534.1"/>
    <property type="molecule type" value="Genomic_DNA"/>
</dbReference>
<evidence type="ECO:0000313" key="3">
    <source>
        <dbReference type="EMBL" id="MDY7260534.1"/>
    </source>
</evidence>
<evidence type="ECO:0000259" key="1">
    <source>
        <dbReference type="Pfam" id="PF16116"/>
    </source>
</evidence>
<dbReference type="PROSITE" id="PS51257">
    <property type="entry name" value="PROKAR_LIPOPROTEIN"/>
    <property type="match status" value="1"/>
</dbReference>